<gene>
    <name evidence="2" type="ORF">R3P38DRAFT_2589952</name>
</gene>
<feature type="region of interest" description="Disordered" evidence="1">
    <location>
        <begin position="1"/>
        <end position="21"/>
    </location>
</feature>
<evidence type="ECO:0000256" key="1">
    <source>
        <dbReference type="SAM" id="MobiDB-lite"/>
    </source>
</evidence>
<accession>A0AAV9Z142</accession>
<sequence>SCDDVGLDGKPRDPNTTADSYNHAQKMRAACTYGYGRLHGLGSVPWQKSEYSGNMIGNPSISEDVSIYMVSLRKKKVRNGEVATSARAITPDVLAALYHFNNRPEVSEIKPIDLTS</sequence>
<comment type="caution">
    <text evidence="2">The sequence shown here is derived from an EMBL/GenBank/DDBJ whole genome shotgun (WGS) entry which is preliminary data.</text>
</comment>
<organism evidence="2 3">
    <name type="scientific">Favolaschia claudopus</name>
    <dbReference type="NCBI Taxonomy" id="2862362"/>
    <lineage>
        <taxon>Eukaryota</taxon>
        <taxon>Fungi</taxon>
        <taxon>Dikarya</taxon>
        <taxon>Basidiomycota</taxon>
        <taxon>Agaricomycotina</taxon>
        <taxon>Agaricomycetes</taxon>
        <taxon>Agaricomycetidae</taxon>
        <taxon>Agaricales</taxon>
        <taxon>Marasmiineae</taxon>
        <taxon>Mycenaceae</taxon>
        <taxon>Favolaschia</taxon>
    </lineage>
</organism>
<dbReference type="AlphaFoldDB" id="A0AAV9Z142"/>
<name>A0AAV9Z142_9AGAR</name>
<feature type="non-terminal residue" evidence="2">
    <location>
        <position position="1"/>
    </location>
</feature>
<keyword evidence="3" id="KW-1185">Reference proteome</keyword>
<reference evidence="2 3" key="1">
    <citation type="journal article" date="2024" name="J Genomics">
        <title>Draft genome sequencing and assembly of Favolaschia claudopus CIRM-BRFM 2984 isolated from oak limbs.</title>
        <authorList>
            <person name="Navarro D."/>
            <person name="Drula E."/>
            <person name="Chaduli D."/>
            <person name="Cazenave R."/>
            <person name="Ahrendt S."/>
            <person name="Wang J."/>
            <person name="Lipzen A."/>
            <person name="Daum C."/>
            <person name="Barry K."/>
            <person name="Grigoriev I.V."/>
            <person name="Favel A."/>
            <person name="Rosso M.N."/>
            <person name="Martin F."/>
        </authorList>
    </citation>
    <scope>NUCLEOTIDE SEQUENCE [LARGE SCALE GENOMIC DNA]</scope>
    <source>
        <strain evidence="2 3">CIRM-BRFM 2984</strain>
    </source>
</reference>
<evidence type="ECO:0000313" key="3">
    <source>
        <dbReference type="Proteomes" id="UP001362999"/>
    </source>
</evidence>
<dbReference type="Proteomes" id="UP001362999">
    <property type="component" value="Unassembled WGS sequence"/>
</dbReference>
<evidence type="ECO:0000313" key="2">
    <source>
        <dbReference type="EMBL" id="KAK6966974.1"/>
    </source>
</evidence>
<proteinExistence type="predicted"/>
<dbReference type="EMBL" id="JAWWNJ010000248">
    <property type="protein sequence ID" value="KAK6966974.1"/>
    <property type="molecule type" value="Genomic_DNA"/>
</dbReference>
<protein>
    <submittedName>
        <fullName evidence="2">Uncharacterized protein</fullName>
    </submittedName>
</protein>